<feature type="compositionally biased region" description="Acidic residues" evidence="1">
    <location>
        <begin position="312"/>
        <end position="341"/>
    </location>
</feature>
<gene>
    <name evidence="2" type="ORF">cyc_08137</name>
</gene>
<dbReference type="AlphaFoldDB" id="A0A1D3D4I1"/>
<feature type="compositionally biased region" description="Basic and acidic residues" evidence="1">
    <location>
        <begin position="549"/>
        <end position="570"/>
    </location>
</feature>
<feature type="compositionally biased region" description="Basic and acidic residues" evidence="1">
    <location>
        <begin position="345"/>
        <end position="375"/>
    </location>
</feature>
<feature type="compositionally biased region" description="Basic and acidic residues" evidence="1">
    <location>
        <begin position="448"/>
        <end position="472"/>
    </location>
</feature>
<dbReference type="Proteomes" id="UP000095192">
    <property type="component" value="Unassembled WGS sequence"/>
</dbReference>
<organism evidence="2 3">
    <name type="scientific">Cyclospora cayetanensis</name>
    <dbReference type="NCBI Taxonomy" id="88456"/>
    <lineage>
        <taxon>Eukaryota</taxon>
        <taxon>Sar</taxon>
        <taxon>Alveolata</taxon>
        <taxon>Apicomplexa</taxon>
        <taxon>Conoidasida</taxon>
        <taxon>Coccidia</taxon>
        <taxon>Eucoccidiorida</taxon>
        <taxon>Eimeriorina</taxon>
        <taxon>Eimeriidae</taxon>
        <taxon>Cyclospora</taxon>
    </lineage>
</organism>
<dbReference type="EMBL" id="JROU02000771">
    <property type="protein sequence ID" value="OEH78353.1"/>
    <property type="molecule type" value="Genomic_DNA"/>
</dbReference>
<feature type="compositionally biased region" description="Basic and acidic residues" evidence="1">
    <location>
        <begin position="482"/>
        <end position="498"/>
    </location>
</feature>
<comment type="caution">
    <text evidence="2">The sequence shown here is derived from an EMBL/GenBank/DDBJ whole genome shotgun (WGS) entry which is preliminary data.</text>
</comment>
<feature type="compositionally biased region" description="Acidic residues" evidence="1">
    <location>
        <begin position="280"/>
        <end position="301"/>
    </location>
</feature>
<name>A0A1D3D4I1_9EIME</name>
<feature type="region of interest" description="Disordered" evidence="1">
    <location>
        <begin position="137"/>
        <end position="772"/>
    </location>
</feature>
<feature type="compositionally biased region" description="Basic and acidic residues" evidence="1">
    <location>
        <begin position="414"/>
        <end position="434"/>
    </location>
</feature>
<feature type="compositionally biased region" description="Acidic residues" evidence="1">
    <location>
        <begin position="376"/>
        <end position="389"/>
    </location>
</feature>
<evidence type="ECO:0000256" key="1">
    <source>
        <dbReference type="SAM" id="MobiDB-lite"/>
    </source>
</evidence>
<feature type="compositionally biased region" description="Polar residues" evidence="1">
    <location>
        <begin position="751"/>
        <end position="760"/>
    </location>
</feature>
<feature type="compositionally biased region" description="Polar residues" evidence="1">
    <location>
        <begin position="538"/>
        <end position="547"/>
    </location>
</feature>
<feature type="compositionally biased region" description="Basic and acidic residues" evidence="1">
    <location>
        <begin position="628"/>
        <end position="637"/>
    </location>
</feature>
<feature type="compositionally biased region" description="Low complexity" evidence="1">
    <location>
        <begin position="616"/>
        <end position="626"/>
    </location>
</feature>
<feature type="compositionally biased region" description="Basic and acidic residues" evidence="1">
    <location>
        <begin position="393"/>
        <end position="407"/>
    </location>
</feature>
<feature type="compositionally biased region" description="Basic and acidic residues" evidence="1">
    <location>
        <begin position="817"/>
        <end position="835"/>
    </location>
</feature>
<sequence length="898" mass="97489">MSFYTLRKTREELRTILHTAPTKCNTSAESSISPSAIARRLYPFIKDADPFSTTTQDDAPLHFPIGFLTQEEPEVRDSTVAFEHPGPAASQSGWNEQQHTPFAWYYPSEPPIVDQVGVPFESAYLHRGYSSVHGVPELPTVSSRPQGSDEVVYPQLGAPTFPESQRFEGPKFLDRDSESSRFHEGMQPPLVPLSPLSRPLKPHPIPESQPASAGRPEDSEKSAEQASHDLLGSDAQNGEADDHAVEEPNEQTPQVPSEEKPEIPSEEQPEAPSEERPEIPSEEQPEIPSEEQPEAPSEEQAEIPSEEHLEAPSEEQPEIPSEEQPEAPLEEQPEAPSEEQPEAPSEEHLEAPSEEHLEAPSEEHLEAPSEEHLEAPSEEQPEAPSEEQPEIPSEEHLEAPLEEHFEAPLEEPSEEQHVSRDEDMPNGSRADRNEGSSGRNGRPAASLRPHDNNLEQHERSEPREALEQESHAAKLSKLAAETQKRAAALERATERAQKAAEAASAGVSSPSEDLGSSEDLGVEHVDDTEDAGLLPSDEASSTQSDQQADAERSESRAEGARANKPREKPADSSIGPDQLPSDEREEDEGKIAFAEDMEEAAARAVETAEALERAAAEATRSAEIARSIAEHESKPEETTDSGDASSAVDRERPSAFRPKPTDIEQSEEPSHVVSEQRPQLPPDASLSKPEEQSQVSSESEPPYVRPDEDFQDLPEEKSREPPEHQQPEHDQVHRQPLRPGSASRPPSGASDTHSSIGSESGQDDFSEAQDAKQLLLAEELEAAAKDALEAASRLRSAAAAALEAAADARSPVESAADDAHRESSEHGFEADDLHEGANNSTGEDRGSLPNREPAGPPKANQEGEKSDQASSDAPASNAGARGRATGRAGFARHLRAPN</sequence>
<accession>A0A1D3D4I1</accession>
<feature type="compositionally biased region" description="Low complexity" evidence="1">
    <location>
        <begin position="737"/>
        <end position="750"/>
    </location>
</feature>
<evidence type="ECO:0000313" key="3">
    <source>
        <dbReference type="Proteomes" id="UP000095192"/>
    </source>
</evidence>
<feature type="compositionally biased region" description="Low complexity" evidence="1">
    <location>
        <begin position="791"/>
        <end position="809"/>
    </location>
</feature>
<evidence type="ECO:0000313" key="2">
    <source>
        <dbReference type="EMBL" id="OEH78353.1"/>
    </source>
</evidence>
<dbReference type="InParanoid" id="A0A1D3D4I1"/>
<keyword evidence="3" id="KW-1185">Reference proteome</keyword>
<feature type="compositionally biased region" description="Basic and acidic residues" evidence="1">
    <location>
        <begin position="648"/>
        <end position="662"/>
    </location>
</feature>
<feature type="region of interest" description="Disordered" evidence="1">
    <location>
        <begin position="791"/>
        <end position="898"/>
    </location>
</feature>
<feature type="compositionally biased region" description="Low complexity" evidence="1">
    <location>
        <begin position="878"/>
        <end position="889"/>
    </location>
</feature>
<feature type="compositionally biased region" description="Basic and acidic residues" evidence="1">
    <location>
        <begin position="165"/>
        <end position="184"/>
    </location>
</feature>
<feature type="compositionally biased region" description="Basic and acidic residues" evidence="1">
    <location>
        <begin position="714"/>
        <end position="733"/>
    </location>
</feature>
<proteinExistence type="predicted"/>
<reference evidence="2 3" key="1">
    <citation type="journal article" date="2016" name="BMC Genomics">
        <title>Comparative genomics reveals Cyclospora cayetanensis possesses coccidia-like metabolism and invasion components but unique surface antigens.</title>
        <authorList>
            <person name="Liu S."/>
            <person name="Wang L."/>
            <person name="Zheng H."/>
            <person name="Xu Z."/>
            <person name="Roellig D.M."/>
            <person name="Li N."/>
            <person name="Frace M.A."/>
            <person name="Tang K."/>
            <person name="Arrowood M.J."/>
            <person name="Moss D.M."/>
            <person name="Zhang L."/>
            <person name="Feng Y."/>
            <person name="Xiao L."/>
        </authorList>
    </citation>
    <scope>NUCLEOTIDE SEQUENCE [LARGE SCALE GENOMIC DNA]</scope>
    <source>
        <strain evidence="2 3">CHN_HEN01</strain>
    </source>
</reference>
<feature type="compositionally biased region" description="Basic and acidic residues" evidence="1">
    <location>
        <begin position="215"/>
        <end position="227"/>
    </location>
</feature>
<feature type="compositionally biased region" description="Low complexity" evidence="1">
    <location>
        <begin position="499"/>
        <end position="512"/>
    </location>
</feature>
<protein>
    <submittedName>
        <fullName evidence="2">Cyst germination specific acidic repeat protein</fullName>
    </submittedName>
</protein>
<feature type="compositionally biased region" description="Low complexity" evidence="1">
    <location>
        <begin position="692"/>
        <end position="702"/>
    </location>
</feature>
<dbReference type="VEuPathDB" id="ToxoDB:cyc_08137"/>